<reference evidence="1" key="1">
    <citation type="submission" date="2021-09" db="EMBL/GenBank/DDBJ databases">
        <authorList>
            <consortium name="AG Swart"/>
            <person name="Singh M."/>
            <person name="Singh A."/>
            <person name="Seah K."/>
            <person name="Emmerich C."/>
        </authorList>
    </citation>
    <scope>NUCLEOTIDE SEQUENCE</scope>
    <source>
        <strain evidence="1">ATCC30299</strain>
    </source>
</reference>
<name>A0AAU9K9L8_9CILI</name>
<comment type="caution">
    <text evidence="1">The sequence shown here is derived from an EMBL/GenBank/DDBJ whole genome shotgun (WGS) entry which is preliminary data.</text>
</comment>
<dbReference type="Proteomes" id="UP001162131">
    <property type="component" value="Unassembled WGS sequence"/>
</dbReference>
<organism evidence="1 2">
    <name type="scientific">Blepharisma stoltei</name>
    <dbReference type="NCBI Taxonomy" id="1481888"/>
    <lineage>
        <taxon>Eukaryota</taxon>
        <taxon>Sar</taxon>
        <taxon>Alveolata</taxon>
        <taxon>Ciliophora</taxon>
        <taxon>Postciliodesmatophora</taxon>
        <taxon>Heterotrichea</taxon>
        <taxon>Heterotrichida</taxon>
        <taxon>Blepharismidae</taxon>
        <taxon>Blepharisma</taxon>
    </lineage>
</organism>
<sequence>MSFCFICCMQYCLGRVFSKGVYSSLIVISWRGRNQWFLIGLSQPCLGSRMLHKELYTYLWQVFHPQINEKIL</sequence>
<proteinExistence type="predicted"/>
<protein>
    <submittedName>
        <fullName evidence="1">Uncharacterized protein</fullName>
    </submittedName>
</protein>
<evidence type="ECO:0000313" key="2">
    <source>
        <dbReference type="Proteomes" id="UP001162131"/>
    </source>
</evidence>
<accession>A0AAU9K9L8</accession>
<dbReference type="AlphaFoldDB" id="A0AAU9K9L8"/>
<evidence type="ECO:0000313" key="1">
    <source>
        <dbReference type="EMBL" id="CAG9330639.1"/>
    </source>
</evidence>
<gene>
    <name evidence="1" type="ORF">BSTOLATCC_MIC51220</name>
</gene>
<dbReference type="EMBL" id="CAJZBQ010000051">
    <property type="protein sequence ID" value="CAG9330639.1"/>
    <property type="molecule type" value="Genomic_DNA"/>
</dbReference>
<keyword evidence="2" id="KW-1185">Reference proteome</keyword>